<organism evidence="9 10">
    <name type="scientific">Hydrogeniiclostridium mannosilyticum</name>
    <dbReference type="NCBI Taxonomy" id="2764322"/>
    <lineage>
        <taxon>Bacteria</taxon>
        <taxon>Bacillati</taxon>
        <taxon>Bacillota</taxon>
        <taxon>Clostridia</taxon>
        <taxon>Eubacteriales</taxon>
        <taxon>Acutalibacteraceae</taxon>
        <taxon>Hydrogeniiclostridium</taxon>
    </lineage>
</organism>
<dbReference type="Gene3D" id="1.10.150.130">
    <property type="match status" value="1"/>
</dbReference>
<dbReference type="AlphaFoldDB" id="A0A328UFX0"/>
<dbReference type="InterPro" id="IPR013762">
    <property type="entry name" value="Integrase-like_cat_sf"/>
</dbReference>
<dbReference type="InterPro" id="IPR011010">
    <property type="entry name" value="DNA_brk_join_enz"/>
</dbReference>
<proteinExistence type="inferred from homology"/>
<dbReference type="PANTHER" id="PTHR30349">
    <property type="entry name" value="PHAGE INTEGRASE-RELATED"/>
    <property type="match status" value="1"/>
</dbReference>
<feature type="domain" description="Core-binding (CB)" evidence="8">
    <location>
        <begin position="1"/>
        <end position="85"/>
    </location>
</feature>
<dbReference type="GO" id="GO:0006310">
    <property type="term" value="P:DNA recombination"/>
    <property type="evidence" value="ECO:0007669"/>
    <property type="project" value="UniProtKB-KW"/>
</dbReference>
<dbReference type="Proteomes" id="UP000249377">
    <property type="component" value="Unassembled WGS sequence"/>
</dbReference>
<protein>
    <submittedName>
        <fullName evidence="9">Site-specific tyrosine recombinase XerD</fullName>
    </submittedName>
</protein>
<evidence type="ECO:0000256" key="4">
    <source>
        <dbReference type="ARBA" id="ARBA00023125"/>
    </source>
</evidence>
<name>A0A328UFX0_9FIRM</name>
<gene>
    <name evidence="9" type="ORF">DPQ25_13815</name>
</gene>
<keyword evidence="4 6" id="KW-0238">DNA-binding</keyword>
<evidence type="ECO:0000256" key="1">
    <source>
        <dbReference type="ARBA" id="ARBA00003283"/>
    </source>
</evidence>
<dbReference type="GO" id="GO:0015074">
    <property type="term" value="P:DNA integration"/>
    <property type="evidence" value="ECO:0007669"/>
    <property type="project" value="UniProtKB-KW"/>
</dbReference>
<comment type="function">
    <text evidence="1">Site-specific tyrosine recombinase, which acts by catalyzing the cutting and rejoining of the recombining DNA molecules.</text>
</comment>
<evidence type="ECO:0000259" key="7">
    <source>
        <dbReference type="PROSITE" id="PS51898"/>
    </source>
</evidence>
<evidence type="ECO:0000313" key="9">
    <source>
        <dbReference type="EMBL" id="RAQ22026.1"/>
    </source>
</evidence>
<dbReference type="InterPro" id="IPR004107">
    <property type="entry name" value="Integrase_SAM-like_N"/>
</dbReference>
<keyword evidence="5" id="KW-0233">DNA recombination</keyword>
<comment type="caution">
    <text evidence="9">The sequence shown here is derived from an EMBL/GenBank/DDBJ whole genome shotgun (WGS) entry which is preliminary data.</text>
</comment>
<evidence type="ECO:0000256" key="6">
    <source>
        <dbReference type="PROSITE-ProRule" id="PRU01248"/>
    </source>
</evidence>
<dbReference type="InterPro" id="IPR010998">
    <property type="entry name" value="Integrase_recombinase_N"/>
</dbReference>
<dbReference type="NCBIfam" id="NF001399">
    <property type="entry name" value="PRK00283.1"/>
    <property type="match status" value="1"/>
</dbReference>
<evidence type="ECO:0000256" key="2">
    <source>
        <dbReference type="ARBA" id="ARBA00008857"/>
    </source>
</evidence>
<dbReference type="InterPro" id="IPR002104">
    <property type="entry name" value="Integrase_catalytic"/>
</dbReference>
<dbReference type="PROSITE" id="PS51900">
    <property type="entry name" value="CB"/>
    <property type="match status" value="1"/>
</dbReference>
<evidence type="ECO:0000256" key="5">
    <source>
        <dbReference type="ARBA" id="ARBA00023172"/>
    </source>
</evidence>
<dbReference type="EMBL" id="QLYR01000017">
    <property type="protein sequence ID" value="RAQ22026.1"/>
    <property type="molecule type" value="Genomic_DNA"/>
</dbReference>
<dbReference type="InterPro" id="IPR050090">
    <property type="entry name" value="Tyrosine_recombinase_XerCD"/>
</dbReference>
<sequence length="304" mass="34317">MLADCSEFADYLENRKGLSKNTQVSYLRDVEGFLDYLVEGELLDLTKINVKTIEGYFDWLESRHRSPSTKVRTLASLRCFFQYLVLRGTLSTNPAKLIHPEKTKKKLPQILTGEEISLLLEQPDIHDLKGVRDKAMLELLYATGIRSSELIQLNVEDVNLHTGSLTCKKETGARRLPMYPAAVAALSDYICRVRPLLINDAGGQALFTNLNGSRLTRQGFWKIVKGYAQKAGITKEITPHMLRHSFALHLLENGAGLKDIQKMLGHADISSTQVYLRLMDDENHFKEVYNSCHPKAKANSGLQR</sequence>
<evidence type="ECO:0000313" key="10">
    <source>
        <dbReference type="Proteomes" id="UP000249377"/>
    </source>
</evidence>
<comment type="similarity">
    <text evidence="2">Belongs to the 'phage' integrase family.</text>
</comment>
<evidence type="ECO:0000259" key="8">
    <source>
        <dbReference type="PROSITE" id="PS51900"/>
    </source>
</evidence>
<dbReference type="PROSITE" id="PS51898">
    <property type="entry name" value="TYR_RECOMBINASE"/>
    <property type="match status" value="1"/>
</dbReference>
<dbReference type="Pfam" id="PF02899">
    <property type="entry name" value="Phage_int_SAM_1"/>
    <property type="match status" value="1"/>
</dbReference>
<reference evidence="9 10" key="1">
    <citation type="submission" date="2018-06" db="EMBL/GenBank/DDBJ databases">
        <title>Noncontiguous genome sequence of Ruminococcaceae bacterium ASD2818.</title>
        <authorList>
            <person name="Chaplin A.V."/>
            <person name="Sokolova S.R."/>
            <person name="Kochetkova T.O."/>
            <person name="Goltsov A.Y."/>
            <person name="Trofimov D.Y."/>
            <person name="Efimov B.A."/>
        </authorList>
    </citation>
    <scope>NUCLEOTIDE SEQUENCE [LARGE SCALE GENOMIC DNA]</scope>
    <source>
        <strain evidence="9 10">ASD2818</strain>
    </source>
</reference>
<dbReference type="Pfam" id="PF00589">
    <property type="entry name" value="Phage_integrase"/>
    <property type="match status" value="1"/>
</dbReference>
<dbReference type="SUPFAM" id="SSF56349">
    <property type="entry name" value="DNA breaking-rejoining enzymes"/>
    <property type="match status" value="1"/>
</dbReference>
<feature type="domain" description="Tyr recombinase" evidence="7">
    <location>
        <begin position="106"/>
        <end position="290"/>
    </location>
</feature>
<dbReference type="PANTHER" id="PTHR30349:SF81">
    <property type="entry name" value="TYROSINE RECOMBINASE XERC"/>
    <property type="match status" value="1"/>
</dbReference>
<keyword evidence="10" id="KW-1185">Reference proteome</keyword>
<dbReference type="CDD" id="cd00798">
    <property type="entry name" value="INT_XerDC_C"/>
    <property type="match status" value="1"/>
</dbReference>
<keyword evidence="3" id="KW-0229">DNA integration</keyword>
<dbReference type="InterPro" id="IPR044068">
    <property type="entry name" value="CB"/>
</dbReference>
<dbReference type="Gene3D" id="1.10.443.10">
    <property type="entry name" value="Intergrase catalytic core"/>
    <property type="match status" value="1"/>
</dbReference>
<dbReference type="GO" id="GO:0003677">
    <property type="term" value="F:DNA binding"/>
    <property type="evidence" value="ECO:0007669"/>
    <property type="project" value="UniProtKB-UniRule"/>
</dbReference>
<accession>A0A328UFX0</accession>
<evidence type="ECO:0000256" key="3">
    <source>
        <dbReference type="ARBA" id="ARBA00022908"/>
    </source>
</evidence>